<feature type="non-terminal residue" evidence="2">
    <location>
        <position position="78"/>
    </location>
</feature>
<accession>A0A6A0A131</accession>
<feature type="non-terminal residue" evidence="2">
    <location>
        <position position="1"/>
    </location>
</feature>
<gene>
    <name evidence="2" type="ORF">HaLaN_20080</name>
</gene>
<dbReference type="Proteomes" id="UP000485058">
    <property type="component" value="Unassembled WGS sequence"/>
</dbReference>
<keyword evidence="3" id="KW-1185">Reference proteome</keyword>
<dbReference type="EMBL" id="BLLF01002074">
    <property type="protein sequence ID" value="GFH22592.1"/>
    <property type="molecule type" value="Genomic_DNA"/>
</dbReference>
<dbReference type="AlphaFoldDB" id="A0A6A0A131"/>
<protein>
    <submittedName>
        <fullName evidence="2">Uncharacterized protein</fullName>
    </submittedName>
</protein>
<organism evidence="2 3">
    <name type="scientific">Haematococcus lacustris</name>
    <name type="common">Green alga</name>
    <name type="synonym">Haematococcus pluvialis</name>
    <dbReference type="NCBI Taxonomy" id="44745"/>
    <lineage>
        <taxon>Eukaryota</taxon>
        <taxon>Viridiplantae</taxon>
        <taxon>Chlorophyta</taxon>
        <taxon>core chlorophytes</taxon>
        <taxon>Chlorophyceae</taxon>
        <taxon>CS clade</taxon>
        <taxon>Chlamydomonadales</taxon>
        <taxon>Haematococcaceae</taxon>
        <taxon>Haematococcus</taxon>
    </lineage>
</organism>
<evidence type="ECO:0000256" key="1">
    <source>
        <dbReference type="SAM" id="MobiDB-lite"/>
    </source>
</evidence>
<evidence type="ECO:0000313" key="3">
    <source>
        <dbReference type="Proteomes" id="UP000485058"/>
    </source>
</evidence>
<evidence type="ECO:0000313" key="2">
    <source>
        <dbReference type="EMBL" id="GFH22592.1"/>
    </source>
</evidence>
<proteinExistence type="predicted"/>
<reference evidence="2 3" key="1">
    <citation type="submission" date="2020-02" db="EMBL/GenBank/DDBJ databases">
        <title>Draft genome sequence of Haematococcus lacustris strain NIES-144.</title>
        <authorList>
            <person name="Morimoto D."/>
            <person name="Nakagawa S."/>
            <person name="Yoshida T."/>
            <person name="Sawayama S."/>
        </authorList>
    </citation>
    <scope>NUCLEOTIDE SEQUENCE [LARGE SCALE GENOMIC DNA]</scope>
    <source>
        <strain evidence="2 3">NIES-144</strain>
    </source>
</reference>
<name>A0A6A0A131_HAELA</name>
<feature type="region of interest" description="Disordered" evidence="1">
    <location>
        <begin position="1"/>
        <end position="23"/>
    </location>
</feature>
<sequence>GHSGAGHELYTQAQRGREGSDPTCPARCSWVRSVAAVSRDEARMSKTGMNLYVSEPPRILWACPTYISSQTRRNPSSM</sequence>
<comment type="caution">
    <text evidence="2">The sequence shown here is derived from an EMBL/GenBank/DDBJ whole genome shotgun (WGS) entry which is preliminary data.</text>
</comment>